<dbReference type="AlphaFoldDB" id="A0A267DLE1"/>
<dbReference type="InterPro" id="IPR001394">
    <property type="entry name" value="Peptidase_C19_UCH"/>
</dbReference>
<feature type="non-terminal residue" evidence="3">
    <location>
        <position position="1"/>
    </location>
</feature>
<sequence length="702" mass="77528">SELLLDPVYWLVHYIVQCALNNLLQYIVFLAIDGIFKVLLQHEALLQSRTWHYFLAEGGLLALVAGSIRYTMSLSPLLLWLLSVCNLLYGLLRIWFGQSDIVSVVRRVLSALGATCLFLYGQWHHWWRQQPPHPDLQVDQPVWQNRPAQSGTCVATPRFGSNNRLTATNATASTNQVLAWQPAPADTGSVIGNLCMRLVGRQQQQQQQHDQHELLWHRDRPIGCVNLGSSNSCFMNACLQILFSSERFLAALRSCGRNRSASPSHEAVLDALQTLADRRHRLQQKSRIGGGGGGTENNRLDLLDTQQLRRSLAQICPLIQPLGLPQQQQDAAEFFDLLLAVLFEASRSGSSGSGYGLSDAALWTPSLERLSRAYPDLDLMRSADSRLRLLDSAKLEVTYAHQPASIQAGLENRACSASLLRLANLHWLHRRLGECRSPLAALIEGQMIDLTLCESCHRLRAACNELRALLVPLPMASQVGGIDVEPVSLSDCLSRCVGQLESLGGLKCNFCAASDDSPLDGRHGYRQVHPSQQHHLQRRMTSTPVAAGGLLSPFHPATPIQRGQLYQKCQLFGRLPRLLTLQLMRSVPAGGGNSHLSLAKNERQVRIPIRLDCSMLLLSEHSAADDDAGAGSSTGHLYRLIGVLLHHGSGSATSGHYTALCRCSDRWYHCDDQSVTDCDNIERILASPTVASTAYLIIYELE</sequence>
<dbReference type="GO" id="GO:0005829">
    <property type="term" value="C:cytosol"/>
    <property type="evidence" value="ECO:0007669"/>
    <property type="project" value="TreeGrafter"/>
</dbReference>
<dbReference type="GO" id="GO:0005634">
    <property type="term" value="C:nucleus"/>
    <property type="evidence" value="ECO:0007669"/>
    <property type="project" value="TreeGrafter"/>
</dbReference>
<evidence type="ECO:0000313" key="3">
    <source>
        <dbReference type="EMBL" id="PAA49517.1"/>
    </source>
</evidence>
<dbReference type="Pfam" id="PF00443">
    <property type="entry name" value="UCH"/>
    <property type="match status" value="1"/>
</dbReference>
<reference evidence="3 4" key="1">
    <citation type="submission" date="2017-06" db="EMBL/GenBank/DDBJ databases">
        <title>A platform for efficient transgenesis in Macrostomum lignano, a flatworm model organism for stem cell research.</title>
        <authorList>
            <person name="Berezikov E."/>
        </authorList>
    </citation>
    <scope>NUCLEOTIDE SEQUENCE [LARGE SCALE GENOMIC DNA]</scope>
    <source>
        <strain evidence="3">DV1</strain>
        <tissue evidence="3">Whole organism</tissue>
    </source>
</reference>
<dbReference type="PROSITE" id="PS00973">
    <property type="entry name" value="USP_2"/>
    <property type="match status" value="1"/>
</dbReference>
<dbReference type="GO" id="GO:0004843">
    <property type="term" value="F:cysteine-type deubiquitinase activity"/>
    <property type="evidence" value="ECO:0007669"/>
    <property type="project" value="InterPro"/>
</dbReference>
<dbReference type="Gene3D" id="3.90.70.10">
    <property type="entry name" value="Cysteine proteinases"/>
    <property type="match status" value="1"/>
</dbReference>
<dbReference type="InterPro" id="IPR018200">
    <property type="entry name" value="USP_CS"/>
</dbReference>
<keyword evidence="1" id="KW-0812">Transmembrane</keyword>
<feature type="transmembrane region" description="Helical" evidence="1">
    <location>
        <begin position="108"/>
        <end position="127"/>
    </location>
</feature>
<evidence type="ECO:0000259" key="2">
    <source>
        <dbReference type="PROSITE" id="PS50235"/>
    </source>
</evidence>
<organism evidence="3 4">
    <name type="scientific">Macrostomum lignano</name>
    <dbReference type="NCBI Taxonomy" id="282301"/>
    <lineage>
        <taxon>Eukaryota</taxon>
        <taxon>Metazoa</taxon>
        <taxon>Spiralia</taxon>
        <taxon>Lophotrochozoa</taxon>
        <taxon>Platyhelminthes</taxon>
        <taxon>Rhabditophora</taxon>
        <taxon>Macrostomorpha</taxon>
        <taxon>Macrostomida</taxon>
        <taxon>Macrostomidae</taxon>
        <taxon>Macrostomum</taxon>
    </lineage>
</organism>
<name>A0A267DLE1_9PLAT</name>
<comment type="caution">
    <text evidence="3">The sequence shown here is derived from an EMBL/GenBank/DDBJ whole genome shotgun (WGS) entry which is preliminary data.</text>
</comment>
<keyword evidence="4" id="KW-1185">Reference proteome</keyword>
<dbReference type="PROSITE" id="PS50235">
    <property type="entry name" value="USP_3"/>
    <property type="match status" value="1"/>
</dbReference>
<dbReference type="Proteomes" id="UP000215902">
    <property type="component" value="Unassembled WGS sequence"/>
</dbReference>
<feature type="transmembrane region" description="Helical" evidence="1">
    <location>
        <begin position="12"/>
        <end position="32"/>
    </location>
</feature>
<dbReference type="OrthoDB" id="289038at2759"/>
<protein>
    <recommendedName>
        <fullName evidence="2">USP domain-containing protein</fullName>
    </recommendedName>
</protein>
<feature type="transmembrane region" description="Helical" evidence="1">
    <location>
        <begin position="53"/>
        <end position="71"/>
    </location>
</feature>
<dbReference type="InterPro" id="IPR028889">
    <property type="entry name" value="USP"/>
</dbReference>
<accession>A0A267DLE1</accession>
<dbReference type="EMBL" id="NIVC01003855">
    <property type="protein sequence ID" value="PAA49517.1"/>
    <property type="molecule type" value="Genomic_DNA"/>
</dbReference>
<proteinExistence type="predicted"/>
<dbReference type="SUPFAM" id="SSF54001">
    <property type="entry name" value="Cysteine proteinases"/>
    <property type="match status" value="1"/>
</dbReference>
<evidence type="ECO:0000313" key="4">
    <source>
        <dbReference type="Proteomes" id="UP000215902"/>
    </source>
</evidence>
<dbReference type="GO" id="GO:0016579">
    <property type="term" value="P:protein deubiquitination"/>
    <property type="evidence" value="ECO:0007669"/>
    <property type="project" value="InterPro"/>
</dbReference>
<keyword evidence="1" id="KW-1133">Transmembrane helix</keyword>
<dbReference type="PANTHER" id="PTHR24006">
    <property type="entry name" value="UBIQUITIN CARBOXYL-TERMINAL HYDROLASE"/>
    <property type="match status" value="1"/>
</dbReference>
<dbReference type="InterPro" id="IPR050164">
    <property type="entry name" value="Peptidase_C19"/>
</dbReference>
<feature type="transmembrane region" description="Helical" evidence="1">
    <location>
        <begin position="77"/>
        <end position="96"/>
    </location>
</feature>
<feature type="domain" description="USP" evidence="2">
    <location>
        <begin position="222"/>
        <end position="702"/>
    </location>
</feature>
<dbReference type="STRING" id="282301.A0A267DLE1"/>
<evidence type="ECO:0000256" key="1">
    <source>
        <dbReference type="SAM" id="Phobius"/>
    </source>
</evidence>
<dbReference type="InterPro" id="IPR038765">
    <property type="entry name" value="Papain-like_cys_pep_sf"/>
</dbReference>
<gene>
    <name evidence="3" type="ORF">BOX15_Mlig014251g1</name>
</gene>
<keyword evidence="1" id="KW-0472">Membrane</keyword>
<dbReference type="CDD" id="cd02257">
    <property type="entry name" value="Peptidase_C19"/>
    <property type="match status" value="1"/>
</dbReference>